<dbReference type="GO" id="GO:0005634">
    <property type="term" value="C:nucleus"/>
    <property type="evidence" value="ECO:0007669"/>
    <property type="project" value="UniProtKB-SubCell"/>
</dbReference>
<reference evidence="11 12" key="1">
    <citation type="submission" date="2024-01" db="EMBL/GenBank/DDBJ databases">
        <title>The genome of the rayed Mediterranean limpet Patella caerulea (Linnaeus, 1758).</title>
        <authorList>
            <person name="Anh-Thu Weber A."/>
            <person name="Halstead-Nussloch G."/>
        </authorList>
    </citation>
    <scope>NUCLEOTIDE SEQUENCE [LARGE SCALE GENOMIC DNA]</scope>
    <source>
        <strain evidence="11">AATW-2023a</strain>
        <tissue evidence="11">Whole specimen</tissue>
    </source>
</reference>
<comment type="caution">
    <text evidence="11">The sequence shown here is derived from an EMBL/GenBank/DDBJ whole genome shotgun (WGS) entry which is preliminary data.</text>
</comment>
<dbReference type="PROSITE" id="PS50071">
    <property type="entry name" value="HOMEOBOX_2"/>
    <property type="match status" value="1"/>
</dbReference>
<accession>A0AAN8JNS9</accession>
<dbReference type="Proteomes" id="UP001347796">
    <property type="component" value="Unassembled WGS sequence"/>
</dbReference>
<dbReference type="EMBL" id="JAZGQO010000008">
    <property type="protein sequence ID" value="KAK6179199.1"/>
    <property type="molecule type" value="Genomic_DNA"/>
</dbReference>
<dbReference type="CDD" id="cd00086">
    <property type="entry name" value="homeodomain"/>
    <property type="match status" value="1"/>
</dbReference>
<dbReference type="Gene3D" id="1.10.10.60">
    <property type="entry name" value="Homeodomain-like"/>
    <property type="match status" value="1"/>
</dbReference>
<evidence type="ECO:0000256" key="2">
    <source>
        <dbReference type="ARBA" id="ARBA00023015"/>
    </source>
</evidence>
<evidence type="ECO:0000256" key="4">
    <source>
        <dbReference type="ARBA" id="ARBA00023155"/>
    </source>
</evidence>
<evidence type="ECO:0000259" key="10">
    <source>
        <dbReference type="PROSITE" id="PS50071"/>
    </source>
</evidence>
<sequence>MKDNRDKMRTKRVREHSGKSWMSDEYDSGDGKRRDSALSLESSLKKRRGNLPKEAVRILKGWLYEHRYNAYPTDQEKVHLSNSANLTVLQVCNWFINARRRILPEMIKKDGMDPLHFTITRKNKQLSFDKEDYEDGKYNGQSVIENHKFDNSEDSVSSRDSLYPVSMETDGYVSDSETSLSDFSDTESLSRNALSNPRLINNTSTPHNVKFAAQQGPLLTFNDSTVNNTPPPSPPADQNKDIFRCFYMLVDVAINQLEKQRQLEKGEHNKENSL</sequence>
<feature type="region of interest" description="Disordered" evidence="9">
    <location>
        <begin position="1"/>
        <end position="38"/>
    </location>
</feature>
<dbReference type="Pfam" id="PF05920">
    <property type="entry name" value="Homeobox_KN"/>
    <property type="match status" value="1"/>
</dbReference>
<dbReference type="SUPFAM" id="SSF46689">
    <property type="entry name" value="Homeodomain-like"/>
    <property type="match status" value="1"/>
</dbReference>
<dbReference type="InterPro" id="IPR001356">
    <property type="entry name" value="HD"/>
</dbReference>
<comment type="subcellular location">
    <subcellularLocation>
        <location evidence="1 8">Nucleus</location>
    </subcellularLocation>
</comment>
<evidence type="ECO:0000256" key="9">
    <source>
        <dbReference type="SAM" id="MobiDB-lite"/>
    </source>
</evidence>
<evidence type="ECO:0000256" key="3">
    <source>
        <dbReference type="ARBA" id="ARBA00023125"/>
    </source>
</evidence>
<dbReference type="PANTHER" id="PTHR11850">
    <property type="entry name" value="HOMEOBOX PROTEIN TRANSCRIPTION FACTORS"/>
    <property type="match status" value="1"/>
</dbReference>
<proteinExistence type="inferred from homology"/>
<keyword evidence="5" id="KW-0804">Transcription</keyword>
<feature type="domain" description="Homeobox" evidence="10">
    <location>
        <begin position="42"/>
        <end position="105"/>
    </location>
</feature>
<comment type="similarity">
    <text evidence="7">Belongs to the TALE/TGIF homeobox family.</text>
</comment>
<dbReference type="SMART" id="SM00389">
    <property type="entry name" value="HOX"/>
    <property type="match status" value="1"/>
</dbReference>
<keyword evidence="6 8" id="KW-0539">Nucleus</keyword>
<dbReference type="InterPro" id="IPR008422">
    <property type="entry name" value="KN_HD"/>
</dbReference>
<evidence type="ECO:0000256" key="8">
    <source>
        <dbReference type="PROSITE-ProRule" id="PRU00108"/>
    </source>
</evidence>
<gene>
    <name evidence="11" type="ORF">SNE40_011615</name>
</gene>
<dbReference type="AlphaFoldDB" id="A0AAN8JNS9"/>
<name>A0AAN8JNS9_PATCE</name>
<dbReference type="InterPro" id="IPR050224">
    <property type="entry name" value="TALE_homeobox"/>
</dbReference>
<dbReference type="FunFam" id="1.10.10.60:FF:000059">
    <property type="entry name" value="TGFB-induced factor homeobox 1"/>
    <property type="match status" value="1"/>
</dbReference>
<organism evidence="11 12">
    <name type="scientific">Patella caerulea</name>
    <name type="common">Rayed Mediterranean limpet</name>
    <dbReference type="NCBI Taxonomy" id="87958"/>
    <lineage>
        <taxon>Eukaryota</taxon>
        <taxon>Metazoa</taxon>
        <taxon>Spiralia</taxon>
        <taxon>Lophotrochozoa</taxon>
        <taxon>Mollusca</taxon>
        <taxon>Gastropoda</taxon>
        <taxon>Patellogastropoda</taxon>
        <taxon>Patelloidea</taxon>
        <taxon>Patellidae</taxon>
        <taxon>Patella</taxon>
    </lineage>
</organism>
<evidence type="ECO:0000256" key="7">
    <source>
        <dbReference type="ARBA" id="ARBA00038021"/>
    </source>
</evidence>
<dbReference type="InterPro" id="IPR009057">
    <property type="entry name" value="Homeodomain-like_sf"/>
</dbReference>
<keyword evidence="3 8" id="KW-0238">DNA-binding</keyword>
<feature type="DNA-binding region" description="Homeobox" evidence="8">
    <location>
        <begin position="44"/>
        <end position="106"/>
    </location>
</feature>
<keyword evidence="4 8" id="KW-0371">Homeobox</keyword>
<evidence type="ECO:0000313" key="11">
    <source>
        <dbReference type="EMBL" id="KAK6179199.1"/>
    </source>
</evidence>
<keyword evidence="2" id="KW-0805">Transcription regulation</keyword>
<evidence type="ECO:0000256" key="1">
    <source>
        <dbReference type="ARBA" id="ARBA00004123"/>
    </source>
</evidence>
<evidence type="ECO:0000256" key="6">
    <source>
        <dbReference type="ARBA" id="ARBA00023242"/>
    </source>
</evidence>
<dbReference type="GO" id="GO:0003677">
    <property type="term" value="F:DNA binding"/>
    <property type="evidence" value="ECO:0007669"/>
    <property type="project" value="UniProtKB-UniRule"/>
</dbReference>
<evidence type="ECO:0000313" key="12">
    <source>
        <dbReference type="Proteomes" id="UP001347796"/>
    </source>
</evidence>
<dbReference type="GO" id="GO:0006355">
    <property type="term" value="P:regulation of DNA-templated transcription"/>
    <property type="evidence" value="ECO:0007669"/>
    <property type="project" value="InterPro"/>
</dbReference>
<protein>
    <recommendedName>
        <fullName evidence="10">Homeobox domain-containing protein</fullName>
    </recommendedName>
</protein>
<keyword evidence="12" id="KW-1185">Reference proteome</keyword>
<evidence type="ECO:0000256" key="5">
    <source>
        <dbReference type="ARBA" id="ARBA00023163"/>
    </source>
</evidence>